<comment type="caution">
    <text evidence="3">The sequence shown here is derived from an EMBL/GenBank/DDBJ whole genome shotgun (WGS) entry which is preliminary data.</text>
</comment>
<dbReference type="InterPro" id="IPR055414">
    <property type="entry name" value="LRR_R13L4/SHOC2-like"/>
</dbReference>
<accession>A0A1E5VZF1</accession>
<dbReference type="EMBL" id="LWDX02025555">
    <property type="protein sequence ID" value="OEL30477.1"/>
    <property type="molecule type" value="Genomic_DNA"/>
</dbReference>
<dbReference type="Gene3D" id="3.80.10.10">
    <property type="entry name" value="Ribonuclease Inhibitor"/>
    <property type="match status" value="1"/>
</dbReference>
<dbReference type="PANTHER" id="PTHR47186">
    <property type="entry name" value="LEUCINE-RICH REPEAT-CONTAINING PROTEIN 57"/>
    <property type="match status" value="1"/>
</dbReference>
<protein>
    <recommendedName>
        <fullName evidence="2">Disease resistance R13L4/SHOC-2-like LRR domain-containing protein</fullName>
    </recommendedName>
</protein>
<dbReference type="AlphaFoldDB" id="A0A1E5VZF1"/>
<evidence type="ECO:0000313" key="4">
    <source>
        <dbReference type="Proteomes" id="UP000095767"/>
    </source>
</evidence>
<sequence length="132" mass="15021">MRLLRVLDLEGATTYLTDADLEKTVKLLPCLKFLSLRGHTEVSQLPYSLDNLKQLQTLDIRHTSVVTLPPSIIKLEKLQYLHAGTAKNLSQEATQAEPMSRARDMVPTSRARDMVRRFLSKFKHLMMGLIMA</sequence>
<evidence type="ECO:0000256" key="1">
    <source>
        <dbReference type="ARBA" id="ARBA00022737"/>
    </source>
</evidence>
<dbReference type="PANTHER" id="PTHR47186:SF55">
    <property type="entry name" value="NB-ARC DOMAIN-CONTAINING PROTEIN"/>
    <property type="match status" value="1"/>
</dbReference>
<organism evidence="3 4">
    <name type="scientific">Dichanthelium oligosanthes</name>
    <dbReference type="NCBI Taxonomy" id="888268"/>
    <lineage>
        <taxon>Eukaryota</taxon>
        <taxon>Viridiplantae</taxon>
        <taxon>Streptophyta</taxon>
        <taxon>Embryophyta</taxon>
        <taxon>Tracheophyta</taxon>
        <taxon>Spermatophyta</taxon>
        <taxon>Magnoliopsida</taxon>
        <taxon>Liliopsida</taxon>
        <taxon>Poales</taxon>
        <taxon>Poaceae</taxon>
        <taxon>PACMAD clade</taxon>
        <taxon>Panicoideae</taxon>
        <taxon>Panicodae</taxon>
        <taxon>Paniceae</taxon>
        <taxon>Dichantheliinae</taxon>
        <taxon>Dichanthelium</taxon>
    </lineage>
</organism>
<evidence type="ECO:0000259" key="2">
    <source>
        <dbReference type="Pfam" id="PF23598"/>
    </source>
</evidence>
<dbReference type="Proteomes" id="UP000095767">
    <property type="component" value="Unassembled WGS sequence"/>
</dbReference>
<reference evidence="3 4" key="1">
    <citation type="submission" date="2016-09" db="EMBL/GenBank/DDBJ databases">
        <title>The draft genome of Dichanthelium oligosanthes: A C3 panicoid grass species.</title>
        <authorList>
            <person name="Studer A.J."/>
            <person name="Schnable J.C."/>
            <person name="Brutnell T.P."/>
        </authorList>
    </citation>
    <scope>NUCLEOTIDE SEQUENCE [LARGE SCALE GENOMIC DNA]</scope>
    <source>
        <strain evidence="4">cv. Kellogg 1175</strain>
        <tissue evidence="3">Leaf</tissue>
    </source>
</reference>
<proteinExistence type="predicted"/>
<dbReference type="InterPro" id="IPR032675">
    <property type="entry name" value="LRR_dom_sf"/>
</dbReference>
<dbReference type="SUPFAM" id="SSF52047">
    <property type="entry name" value="RNI-like"/>
    <property type="match status" value="1"/>
</dbReference>
<keyword evidence="4" id="KW-1185">Reference proteome</keyword>
<gene>
    <name evidence="3" type="ORF">BAE44_0008505</name>
</gene>
<evidence type="ECO:0000313" key="3">
    <source>
        <dbReference type="EMBL" id="OEL30477.1"/>
    </source>
</evidence>
<name>A0A1E5VZF1_9POAL</name>
<keyword evidence="1" id="KW-0677">Repeat</keyword>
<dbReference type="Pfam" id="PF23598">
    <property type="entry name" value="LRR_14"/>
    <property type="match status" value="1"/>
</dbReference>
<feature type="domain" description="Disease resistance R13L4/SHOC-2-like LRR" evidence="2">
    <location>
        <begin position="2"/>
        <end position="117"/>
    </location>
</feature>
<dbReference type="OrthoDB" id="687531at2759"/>